<name>A0A0G4EZC7_VITBC</name>
<gene>
    <name evidence="1" type="ORF">Vbra_196</name>
</gene>
<dbReference type="VEuPathDB" id="CryptoDB:Vbra_196"/>
<sequence>MNGSSSNSKGTAGISSKQADKICHGAMLLNAGGSVMAFPRDSLLHDELKGTCLAVLLHRFDSWMLTDTTGIHFIDTDPFYFIWLAVKLRYLRDNRIDVSEICEGCPSAFAFYHDRFLAKTDLTIEPQTGDDKSDAFRGFIAEMRAFIDSSVAGGKGGSEVLSVCVDGCAVATTDATLDDFTALYNRFTKLTGPVIDVSADHLRKIVDYLRRIRIAPDAATPLPTSSSFDELLYACEMYGLMEQVYLSMIGKSHSHIKCILKSSHDDCEFETLVQRAEGLQGGLLFVIECEHETRRHRFACHVDGPLIAPSDPKAELRTGRPVAFYSISGAFKEGDGIVMIAVPHDWQNVDVAGIQGAVNDGMGVPRGKPVSDLRHCQQWLRTGDLPDGKTYRGSFDGDGRTTLAGSRDFTSTRLEIYQVWSTRPADPILSADGLQALIKMTSDATMTGKLLYKGERDGWAHKTMMAKVGKAADLLFVIKDMGGHVLASHLKRQLKLPDNPTDVERTINCPVTFYSISGAFEEGDGIVKIAVPNNWQWVVVAGTEAEVTSSQGVPRGSVCIGGGRLWLGIGKNGQPAGDMRLCQQWLRRSDLPDGKTYRGDFNDDGQATLAATLSFTCADIEIYTLQASEGSG</sequence>
<reference evidence="1 2" key="1">
    <citation type="submission" date="2014-11" db="EMBL/GenBank/DDBJ databases">
        <authorList>
            <person name="Zhu J."/>
            <person name="Qi W."/>
            <person name="Song R."/>
        </authorList>
    </citation>
    <scope>NUCLEOTIDE SEQUENCE [LARGE SCALE GENOMIC DNA]</scope>
</reference>
<dbReference type="InParanoid" id="A0A0G4EZC7"/>
<proteinExistence type="predicted"/>
<evidence type="ECO:0000313" key="1">
    <source>
        <dbReference type="EMBL" id="CEM04348.1"/>
    </source>
</evidence>
<dbReference type="EMBL" id="CDMY01000350">
    <property type="protein sequence ID" value="CEM04348.1"/>
    <property type="molecule type" value="Genomic_DNA"/>
</dbReference>
<keyword evidence="2" id="KW-1185">Reference proteome</keyword>
<accession>A0A0G4EZC7</accession>
<dbReference type="Proteomes" id="UP000041254">
    <property type="component" value="Unassembled WGS sequence"/>
</dbReference>
<evidence type="ECO:0000313" key="2">
    <source>
        <dbReference type="Proteomes" id="UP000041254"/>
    </source>
</evidence>
<dbReference type="PhylomeDB" id="A0A0G4EZC7"/>
<evidence type="ECO:0008006" key="3">
    <source>
        <dbReference type="Google" id="ProtNLM"/>
    </source>
</evidence>
<dbReference type="AlphaFoldDB" id="A0A0G4EZC7"/>
<organism evidence="1 2">
    <name type="scientific">Vitrella brassicaformis (strain CCMP3155)</name>
    <dbReference type="NCBI Taxonomy" id="1169540"/>
    <lineage>
        <taxon>Eukaryota</taxon>
        <taxon>Sar</taxon>
        <taxon>Alveolata</taxon>
        <taxon>Colpodellida</taxon>
        <taxon>Vitrellaceae</taxon>
        <taxon>Vitrella</taxon>
    </lineage>
</organism>
<protein>
    <recommendedName>
        <fullName evidence="3">Potassium channel tetramerisation-type BTB domain-containing protein</fullName>
    </recommendedName>
</protein>